<feature type="region of interest" description="Disordered" evidence="8">
    <location>
        <begin position="1087"/>
        <end position="1131"/>
    </location>
</feature>
<dbReference type="GO" id="GO:0005634">
    <property type="term" value="C:nucleus"/>
    <property type="evidence" value="ECO:0007669"/>
    <property type="project" value="UniProtKB-SubCell"/>
</dbReference>
<feature type="compositionally biased region" description="Basic and acidic residues" evidence="8">
    <location>
        <begin position="1323"/>
        <end position="1334"/>
    </location>
</feature>
<feature type="domain" description="Clu" evidence="9">
    <location>
        <begin position="138"/>
        <end position="414"/>
    </location>
</feature>
<dbReference type="PROSITE" id="PS50005">
    <property type="entry name" value="TPR"/>
    <property type="match status" value="1"/>
</dbReference>
<evidence type="ECO:0000256" key="7">
    <source>
        <dbReference type="PROSITE-ProRule" id="PRU00339"/>
    </source>
</evidence>
<dbReference type="Pfam" id="PF12807">
    <property type="entry name" value="eIF3_p135"/>
    <property type="match status" value="1"/>
</dbReference>
<dbReference type="Gene3D" id="1.25.40.10">
    <property type="entry name" value="Tetratricopeptide repeat domain"/>
    <property type="match status" value="2"/>
</dbReference>
<dbReference type="GO" id="GO:0003729">
    <property type="term" value="F:mRNA binding"/>
    <property type="evidence" value="ECO:0007669"/>
    <property type="project" value="UniProtKB-ARBA"/>
</dbReference>
<evidence type="ECO:0000313" key="11">
    <source>
        <dbReference type="Proteomes" id="UP000823388"/>
    </source>
</evidence>
<dbReference type="CDD" id="cd15466">
    <property type="entry name" value="CLU-central"/>
    <property type="match status" value="1"/>
</dbReference>
<feature type="compositionally biased region" description="Basic and acidic residues" evidence="8">
    <location>
        <begin position="1034"/>
        <end position="1044"/>
    </location>
</feature>
<evidence type="ECO:0000313" key="10">
    <source>
        <dbReference type="EMBL" id="KAG2633178.1"/>
    </source>
</evidence>
<dbReference type="FunFam" id="1.25.40.10:FF:000024">
    <property type="entry name" value="Tetratricopeptide repeat (TPR)-like superfamily protein"/>
    <property type="match status" value="1"/>
</dbReference>
<dbReference type="Pfam" id="PF13424">
    <property type="entry name" value="TPR_12"/>
    <property type="match status" value="2"/>
</dbReference>
<comment type="subcellular location">
    <subcellularLocation>
        <location evidence="2">Cytoplasm</location>
        <location evidence="2">Cytosol</location>
    </subcellularLocation>
    <subcellularLocation>
        <location evidence="1">Nucleus</location>
    </subcellularLocation>
</comment>
<feature type="compositionally biased region" description="Polar residues" evidence="8">
    <location>
        <begin position="1337"/>
        <end position="1351"/>
    </location>
</feature>
<feature type="region of interest" description="Disordered" evidence="8">
    <location>
        <begin position="983"/>
        <end position="1047"/>
    </location>
</feature>
<dbReference type="Proteomes" id="UP000823388">
    <property type="component" value="Chromosome 2N"/>
</dbReference>
<feature type="region of interest" description="Disordered" evidence="8">
    <location>
        <begin position="1323"/>
        <end position="1394"/>
    </location>
</feature>
<evidence type="ECO:0000256" key="3">
    <source>
        <dbReference type="ARBA" id="ARBA00022490"/>
    </source>
</evidence>
<dbReference type="SUPFAM" id="SSF48452">
    <property type="entry name" value="TPR-like"/>
    <property type="match status" value="2"/>
</dbReference>
<reference evidence="10" key="1">
    <citation type="submission" date="2020-05" db="EMBL/GenBank/DDBJ databases">
        <title>WGS assembly of Panicum virgatum.</title>
        <authorList>
            <person name="Lovell J.T."/>
            <person name="Jenkins J."/>
            <person name="Shu S."/>
            <person name="Juenger T.E."/>
            <person name="Schmutz J."/>
        </authorList>
    </citation>
    <scope>NUCLEOTIDE SEQUENCE</scope>
    <source>
        <strain evidence="10">AP13</strain>
    </source>
</reference>
<keyword evidence="5 7" id="KW-0802">TPR repeat</keyword>
<sequence length="1745" mass="192515">MSGACPRLGAFYEFFSLANLTPPLHFVRRVSQPRQEEQPSDDHLFFLEAKLCSGKFLVVEARRKGFFSLGKQRVLCHNLVDLLRHLSRAFDNAYEDLMKAFLERNKFGNFPYGFRANTWLVPPFAAQSPSTFPPLPAEDENWGGSGGGWGRDGKSDMLPWADEFLYLTSMPCKTAEEREIRDRRAFLLHSLFVDVAIFRTITAVRHVMESTGISASTKINELLYSETVGNFSITVTRDSSDASCKLDAKIDGSQATGMDFKDLAERNLLKGITADENTAAHDVDSLGIINLRYCGYVAVAKVTNIDKAKVTSSIKPINIADQPEGGAHALNINSLRMLLNEANSTGEKKISSFSQNNRHEELTMAQTFVKRLLKDSLQKLEEEENEKQSFMRWELGACWVQHLQDQKNSDKDKKQGGEKDKKKTVDKSLKETKVEGLGKPLKALKNLKNADTADMGSSLGTKSSAESQKDKPIELPQGESNASENENLLKDLLPESAFTRLKESETGLHQKSPSELIEMALKYYDEVALPKLVADFGSLELSPVDGRTLTDFMHTRGLQMRSLGRVVKLSEKLSHVQSLCVHEMIVRAFKHIVRSVIAAISDTRQLALTIAAALNLLLGVPESDVSGSCPSVHPLVWRWLVVFLKKRYEFELTEKHYNDVRKYAILRGLCHKVGIELAPRDFIMDSAFAFHKQDIISLVPVHKQVACSSADGRQLLESSKTALDKGKLEDAVNYGTKALCKLITVCGPYHRMTAGAYSLLAVVLYHTGDFNQATIYQQKALDINERELGLDHPDTMKSYGDLAVFYYRLQHTELALKASQAPTDTHTTLNRKYVKRALYLLHLTCGPSHPNTAATYINVAMMEEGLGNVHVALRYLHKALKCNQKLLGPDHIQTAASYHAIAIALSLMEAYSLSVQHEQTTLQILRAKLGPDDLRTQDAAAWLEYFESKVIEQQEAARNGTRKPDASIASKGHLSVSDLLDYINPNQENKGRDSESGKRRYSSIKVLPHSNESSNGASPEISPRDSTPIIDEEQQVKELPKDDGTDVMSEAEVIQSPKSVEQPAPSELALEIPEVNINVPKEVLQDETAEPEDGWQPVQRPKSAGGPGKQIKHYRPTTRKVYDPDSHDPTYTSQYKARNSYSNNRYYFLRKRTVVPTTYTDPQQHVKVQTSGARFGRKIYKAVTYRVKPGTVLTEVQDTKSTEQVSGKAESQVTYSQAHNPTSIDHKESELHGALVASSGNAPSYKDVALARPGTIAKTQIQKSRDDVPQNQPSLGQIIAQEMKDSLVDSLQVEQRPVTSDANNPKEVANVAEQIQQSEETKFFGREPEIENIGKDGSQNLPMSVTGSESGNSKEDANVFSNTSQEPPSGGNDGAAIEFSESTGSAKAEQSGKSDMEFFEALPSSIEPISDSASTTNTGSLVGVASATSKPNLVLSNIDLREMPNKKLSAAAPPFNPSPPAVLSPLAGNVGLPPPGAMPGVAPWPVNVSLHPGHPSMVPSGPPLCTSPHHLYPPTPRSPNLMHPVPFIYPPYSQPQVVPSTTFPMNTNIFQHNHYGWQPYMGSAPSEFVPVSAWSSGHTIDFIPPPHVVDPISQSLADKHIQSDAAVVSIGPSLDSNAVAAKEEMENPAVVGGDNFISNKHDDQDKQLKDVVRIELNPDMSADNSHDIGVTNQSRSNMKNEDEGSFRICVKGKSRRKQTLRIPISLLNKTYGSRSFKLVYNRVVRENDIFRPSDVSFAEVVSSGN</sequence>
<dbReference type="InterPro" id="IPR011990">
    <property type="entry name" value="TPR-like_helical_dom_sf"/>
</dbReference>
<dbReference type="EMBL" id="CM029040">
    <property type="protein sequence ID" value="KAG2633178.1"/>
    <property type="molecule type" value="Genomic_DNA"/>
</dbReference>
<protein>
    <recommendedName>
        <fullName evidence="9">Clu domain-containing protein</fullName>
    </recommendedName>
</protein>
<organism evidence="10 11">
    <name type="scientific">Panicum virgatum</name>
    <name type="common">Blackwell switchgrass</name>
    <dbReference type="NCBI Taxonomy" id="38727"/>
    <lineage>
        <taxon>Eukaryota</taxon>
        <taxon>Viridiplantae</taxon>
        <taxon>Streptophyta</taxon>
        <taxon>Embryophyta</taxon>
        <taxon>Tracheophyta</taxon>
        <taxon>Spermatophyta</taxon>
        <taxon>Magnoliopsida</taxon>
        <taxon>Liliopsida</taxon>
        <taxon>Poales</taxon>
        <taxon>Poaceae</taxon>
        <taxon>PACMAD clade</taxon>
        <taxon>Panicoideae</taxon>
        <taxon>Panicodae</taxon>
        <taxon>Paniceae</taxon>
        <taxon>Panicinae</taxon>
        <taxon>Panicum</taxon>
        <taxon>Panicum sect. Hiantes</taxon>
    </lineage>
</organism>
<gene>
    <name evidence="10" type="ORF">PVAP13_2NG274400</name>
</gene>
<dbReference type="SMART" id="SM00028">
    <property type="entry name" value="TPR"/>
    <property type="match status" value="2"/>
</dbReference>
<feature type="repeat" description="TPR" evidence="7">
    <location>
        <begin position="754"/>
        <end position="787"/>
    </location>
</feature>
<evidence type="ECO:0000256" key="4">
    <source>
        <dbReference type="ARBA" id="ARBA00022737"/>
    </source>
</evidence>
<comment type="caution">
    <text evidence="10">The sequence shown here is derived from an EMBL/GenBank/DDBJ whole genome shotgun (WGS) entry which is preliminary data.</text>
</comment>
<keyword evidence="3" id="KW-0963">Cytoplasm</keyword>
<feature type="region of interest" description="Disordered" evidence="8">
    <location>
        <begin position="1662"/>
        <end position="1682"/>
    </location>
</feature>
<dbReference type="InterPro" id="IPR025697">
    <property type="entry name" value="CLU_dom"/>
</dbReference>
<evidence type="ECO:0000256" key="8">
    <source>
        <dbReference type="SAM" id="MobiDB-lite"/>
    </source>
</evidence>
<evidence type="ECO:0000259" key="9">
    <source>
        <dbReference type="PROSITE" id="PS51823"/>
    </source>
</evidence>
<evidence type="ECO:0000256" key="1">
    <source>
        <dbReference type="ARBA" id="ARBA00004123"/>
    </source>
</evidence>
<proteinExistence type="predicted"/>
<dbReference type="InterPro" id="IPR027523">
    <property type="entry name" value="CLU_prot"/>
</dbReference>
<evidence type="ECO:0000256" key="2">
    <source>
        <dbReference type="ARBA" id="ARBA00004514"/>
    </source>
</evidence>
<dbReference type="PANTHER" id="PTHR12601:SF17">
    <property type="entry name" value="PROTEIN REDUCED CHLOROPLAST COVERAGE 1"/>
    <property type="match status" value="1"/>
</dbReference>
<dbReference type="PANTHER" id="PTHR12601">
    <property type="entry name" value="EUKARYOTIC TRANSLATION INITIATION FACTOR 3 SUBUNIT EIF-3"/>
    <property type="match status" value="1"/>
</dbReference>
<feature type="region of interest" description="Disordered" evidence="8">
    <location>
        <begin position="405"/>
        <end position="432"/>
    </location>
</feature>
<evidence type="ECO:0000256" key="6">
    <source>
        <dbReference type="ARBA" id="ARBA00023242"/>
    </source>
</evidence>
<keyword evidence="11" id="KW-1185">Reference proteome</keyword>
<dbReference type="InterPro" id="IPR033646">
    <property type="entry name" value="CLU-central"/>
</dbReference>
<accession>A0A8T0VED4</accession>
<keyword evidence="6" id="KW-0539">Nucleus</keyword>
<dbReference type="PROSITE" id="PS51823">
    <property type="entry name" value="CLU"/>
    <property type="match status" value="1"/>
</dbReference>
<dbReference type="InterPro" id="IPR019734">
    <property type="entry name" value="TPR_rpt"/>
</dbReference>
<dbReference type="GO" id="GO:0019750">
    <property type="term" value="P:chloroplast localization"/>
    <property type="evidence" value="ECO:0007669"/>
    <property type="project" value="UniProtKB-ARBA"/>
</dbReference>
<keyword evidence="4" id="KW-0677">Repeat</keyword>
<dbReference type="GO" id="GO:0005829">
    <property type="term" value="C:cytosol"/>
    <property type="evidence" value="ECO:0007669"/>
    <property type="project" value="UniProtKB-SubCell"/>
</dbReference>
<evidence type="ECO:0000256" key="5">
    <source>
        <dbReference type="ARBA" id="ARBA00022803"/>
    </source>
</evidence>
<feature type="compositionally biased region" description="Basic and acidic residues" evidence="8">
    <location>
        <begin position="989"/>
        <end position="998"/>
    </location>
</feature>
<feature type="region of interest" description="Disordered" evidence="8">
    <location>
        <begin position="445"/>
        <end position="484"/>
    </location>
</feature>
<name>A0A8T0VED4_PANVG</name>